<proteinExistence type="predicted"/>
<organism evidence="1 2">
    <name type="scientific">Gymnopilus dilepis</name>
    <dbReference type="NCBI Taxonomy" id="231916"/>
    <lineage>
        <taxon>Eukaryota</taxon>
        <taxon>Fungi</taxon>
        <taxon>Dikarya</taxon>
        <taxon>Basidiomycota</taxon>
        <taxon>Agaricomycotina</taxon>
        <taxon>Agaricomycetes</taxon>
        <taxon>Agaricomycetidae</taxon>
        <taxon>Agaricales</taxon>
        <taxon>Agaricineae</taxon>
        <taxon>Hymenogastraceae</taxon>
        <taxon>Gymnopilus</taxon>
    </lineage>
</organism>
<accession>A0A409YU69</accession>
<dbReference type="Proteomes" id="UP000284706">
    <property type="component" value="Unassembled WGS sequence"/>
</dbReference>
<evidence type="ECO:0000313" key="1">
    <source>
        <dbReference type="EMBL" id="PPR06540.1"/>
    </source>
</evidence>
<comment type="caution">
    <text evidence="1">The sequence shown here is derived from an EMBL/GenBank/DDBJ whole genome shotgun (WGS) entry which is preliminary data.</text>
</comment>
<reference evidence="1 2" key="1">
    <citation type="journal article" date="2018" name="Evol. Lett.">
        <title>Horizontal gene cluster transfer increased hallucinogenic mushroom diversity.</title>
        <authorList>
            <person name="Reynolds H.T."/>
            <person name="Vijayakumar V."/>
            <person name="Gluck-Thaler E."/>
            <person name="Korotkin H.B."/>
            <person name="Matheny P.B."/>
            <person name="Slot J.C."/>
        </authorList>
    </citation>
    <scope>NUCLEOTIDE SEQUENCE [LARGE SCALE GENOMIC DNA]</scope>
    <source>
        <strain evidence="1 2">SRW20</strain>
    </source>
</reference>
<dbReference type="InParanoid" id="A0A409YU69"/>
<protein>
    <submittedName>
        <fullName evidence="1">Uncharacterized protein</fullName>
    </submittedName>
</protein>
<gene>
    <name evidence="1" type="ORF">CVT26_000512</name>
</gene>
<dbReference type="AlphaFoldDB" id="A0A409YU69"/>
<evidence type="ECO:0000313" key="2">
    <source>
        <dbReference type="Proteomes" id="UP000284706"/>
    </source>
</evidence>
<name>A0A409YU69_9AGAR</name>
<dbReference type="EMBL" id="NHYE01000290">
    <property type="protein sequence ID" value="PPR06540.1"/>
    <property type="molecule type" value="Genomic_DNA"/>
</dbReference>
<sequence length="83" mass="9652">MWDVAVPHARMTVEIAAHIIELRDHILLISKEANCSVLGIRVHIEQVRYRPLGKEGEQEKIAMIHEIATNRRSIPKEFKRVEM</sequence>
<keyword evidence="2" id="KW-1185">Reference proteome</keyword>